<reference evidence="2" key="1">
    <citation type="journal article" date="2019" name="Int. J. Syst. Evol. Microbiol.">
        <title>The Global Catalogue of Microorganisms (GCM) 10K type strain sequencing project: providing services to taxonomists for standard genome sequencing and annotation.</title>
        <authorList>
            <consortium name="The Broad Institute Genomics Platform"/>
            <consortium name="The Broad Institute Genome Sequencing Center for Infectious Disease"/>
            <person name="Wu L."/>
            <person name="Ma J."/>
        </authorList>
    </citation>
    <scope>NUCLEOTIDE SEQUENCE [LARGE SCALE GENOMIC DNA]</scope>
    <source>
        <strain evidence="2">CCUG 52478</strain>
    </source>
</reference>
<name>A0ABW3VXH6_9ACTN</name>
<dbReference type="Proteomes" id="UP001597229">
    <property type="component" value="Unassembled WGS sequence"/>
</dbReference>
<evidence type="ECO:0000313" key="1">
    <source>
        <dbReference type="EMBL" id="MFD1247617.1"/>
    </source>
</evidence>
<organism evidence="1 2">
    <name type="scientific">Nocardioides ginsengisoli</name>
    <dbReference type="NCBI Taxonomy" id="363868"/>
    <lineage>
        <taxon>Bacteria</taxon>
        <taxon>Bacillati</taxon>
        <taxon>Actinomycetota</taxon>
        <taxon>Actinomycetes</taxon>
        <taxon>Propionibacteriales</taxon>
        <taxon>Nocardioidaceae</taxon>
        <taxon>Nocardioides</taxon>
    </lineage>
</organism>
<accession>A0ABW3VXH6</accession>
<evidence type="ECO:0000313" key="2">
    <source>
        <dbReference type="Proteomes" id="UP001597229"/>
    </source>
</evidence>
<keyword evidence="2" id="KW-1185">Reference proteome</keyword>
<gene>
    <name evidence="1" type="ORF">ACFQ3F_07445</name>
</gene>
<proteinExistence type="predicted"/>
<sequence>MSYAVRLVHDWSRALQQRACRNAMTALAECDRRRAEREDVERFLAARA</sequence>
<dbReference type="EMBL" id="JBHTLX010000008">
    <property type="protein sequence ID" value="MFD1247617.1"/>
    <property type="molecule type" value="Genomic_DNA"/>
</dbReference>
<comment type="caution">
    <text evidence="1">The sequence shown here is derived from an EMBL/GenBank/DDBJ whole genome shotgun (WGS) entry which is preliminary data.</text>
</comment>
<protein>
    <submittedName>
        <fullName evidence="1">Uncharacterized protein</fullName>
    </submittedName>
</protein>
<dbReference type="RefSeq" id="WP_367920874.1">
    <property type="nucleotide sequence ID" value="NZ_BAABAC010000037.1"/>
</dbReference>